<evidence type="ECO:0000313" key="3">
    <source>
        <dbReference type="Proteomes" id="UP000092565"/>
    </source>
</evidence>
<proteinExistence type="predicted"/>
<protein>
    <submittedName>
        <fullName evidence="1">Aspartate-semialdehyde dehydrogenase</fullName>
    </submittedName>
</protein>
<evidence type="ECO:0000313" key="2">
    <source>
        <dbReference type="EMBL" id="MDE4167358.1"/>
    </source>
</evidence>
<keyword evidence="3" id="KW-1185">Reference proteome</keyword>
<evidence type="ECO:0000313" key="1">
    <source>
        <dbReference type="EMBL" id="ANP36679.1"/>
    </source>
</evidence>
<organism evidence="1 3">
    <name type="scientific">Phaeobacter gallaeciensis</name>
    <dbReference type="NCBI Taxonomy" id="60890"/>
    <lineage>
        <taxon>Bacteria</taxon>
        <taxon>Pseudomonadati</taxon>
        <taxon>Pseudomonadota</taxon>
        <taxon>Alphaproteobacteria</taxon>
        <taxon>Rhodobacterales</taxon>
        <taxon>Roseobacteraceae</taxon>
        <taxon>Phaeobacter</taxon>
    </lineage>
</organism>
<dbReference type="EMBL" id="CP015124">
    <property type="protein sequence ID" value="ANP36679.1"/>
    <property type="molecule type" value="Genomic_DNA"/>
</dbReference>
<reference evidence="1 3" key="1">
    <citation type="submission" date="2016-04" db="EMBL/GenBank/DDBJ databases">
        <authorList>
            <person name="Evans L.H."/>
            <person name="Alamgir A."/>
            <person name="Owens N."/>
            <person name="Weber N.D."/>
            <person name="Virtaneva K."/>
            <person name="Barbian K."/>
            <person name="Babar A."/>
            <person name="Rosenke K."/>
        </authorList>
    </citation>
    <scope>NUCLEOTIDE SEQUENCE [LARGE SCALE GENOMIC DNA]</scope>
    <source>
        <strain evidence="1 3">JL2886</strain>
    </source>
</reference>
<dbReference type="EMBL" id="JARCJK010000009">
    <property type="protein sequence ID" value="MDE4167358.1"/>
    <property type="molecule type" value="Genomic_DNA"/>
</dbReference>
<dbReference type="OrthoDB" id="7665302at2"/>
<dbReference type="AlphaFoldDB" id="A0A1B0ZR76"/>
<accession>A0A1B0ZR76</accession>
<gene>
    <name evidence="1" type="ORF">JL2886_01771</name>
    <name evidence="2" type="ORF">PXK24_16800</name>
</gene>
<evidence type="ECO:0000313" key="4">
    <source>
        <dbReference type="Proteomes" id="UP001218364"/>
    </source>
</evidence>
<dbReference type="RefSeq" id="WP_065271620.1">
    <property type="nucleotide sequence ID" value="NZ_CP015124.1"/>
</dbReference>
<reference evidence="2 4" key="2">
    <citation type="submission" date="2023-02" db="EMBL/GenBank/DDBJ databases">
        <title>Population genomics of bacteria associated with diatom.</title>
        <authorList>
            <person name="Xie J."/>
            <person name="Wang H."/>
        </authorList>
    </citation>
    <scope>NUCLEOTIDE SEQUENCE [LARGE SCALE GENOMIC DNA]</scope>
    <source>
        <strain evidence="2 4">PT47_8</strain>
    </source>
</reference>
<sequence length="119" mass="13635">MYSHDFERETVTTGDAAMAQTAWSSACDQSRLDTEMMIQLRISLCPIFDDATSWSELRSALQAKGFYMKRAKGHMHLYDGHSHVQICTCSFLGYPVEELEQRFKKTAPTRAVRKLPVRN</sequence>
<dbReference type="Proteomes" id="UP000092565">
    <property type="component" value="Chromosome"/>
</dbReference>
<name>A0A1B0ZR76_9RHOB</name>
<dbReference type="PATRIC" id="fig|60890.4.peg.1729"/>
<dbReference type="Proteomes" id="UP001218364">
    <property type="component" value="Unassembled WGS sequence"/>
</dbReference>